<dbReference type="RefSeq" id="WP_197487048.1">
    <property type="nucleotide sequence ID" value="NZ_LRIE01000071.1"/>
</dbReference>
<evidence type="ECO:0000313" key="4">
    <source>
        <dbReference type="Proteomes" id="UP000076447"/>
    </source>
</evidence>
<comment type="caution">
    <text evidence="3">The sequence shown here is derived from an EMBL/GenBank/DDBJ whole genome shotgun (WGS) entry which is preliminary data.</text>
</comment>
<evidence type="ECO:0000256" key="1">
    <source>
        <dbReference type="SAM" id="Phobius"/>
    </source>
</evidence>
<accession>A0A163RM61</accession>
<evidence type="ECO:0000313" key="3">
    <source>
        <dbReference type="EMBL" id="KZM35353.1"/>
    </source>
</evidence>
<reference evidence="3 4" key="1">
    <citation type="submission" date="2016-01" db="EMBL/GenBank/DDBJ databases">
        <title>Genome sequence of Oerskovia enterophila VJag, an agar and cellulose degrading bacterium.</title>
        <authorList>
            <person name="Poehlein A."/>
            <person name="Jag V."/>
            <person name="Bengelsdorf F."/>
            <person name="Duerre P."/>
            <person name="Daniel R."/>
        </authorList>
    </citation>
    <scope>NUCLEOTIDE SEQUENCE [LARGE SCALE GENOMIC DNA]</scope>
    <source>
        <strain evidence="3 4">VJag</strain>
    </source>
</reference>
<dbReference type="STRING" id="43678.OJAG_19580"/>
<keyword evidence="1" id="KW-1133">Transmembrane helix</keyword>
<gene>
    <name evidence="3" type="ORF">OJAG_19580</name>
</gene>
<dbReference type="EMBL" id="LRIE01000071">
    <property type="protein sequence ID" value="KZM35353.1"/>
    <property type="molecule type" value="Genomic_DNA"/>
</dbReference>
<dbReference type="Proteomes" id="UP000076447">
    <property type="component" value="Unassembled WGS sequence"/>
</dbReference>
<dbReference type="InterPro" id="IPR011249">
    <property type="entry name" value="Metalloenz_LuxS/M16"/>
</dbReference>
<evidence type="ECO:0000259" key="2">
    <source>
        <dbReference type="Pfam" id="PF00675"/>
    </source>
</evidence>
<dbReference type="SUPFAM" id="SSF63411">
    <property type="entry name" value="LuxS/MPP-like metallohydrolase"/>
    <property type="match status" value="2"/>
</dbReference>
<feature type="transmembrane region" description="Helical" evidence="1">
    <location>
        <begin position="569"/>
        <end position="592"/>
    </location>
</feature>
<name>A0A163RM61_9CELL</name>
<dbReference type="AlphaFoldDB" id="A0A163RM61"/>
<keyword evidence="1" id="KW-0472">Membrane</keyword>
<proteinExistence type="predicted"/>
<dbReference type="Gene3D" id="3.30.830.10">
    <property type="entry name" value="Metalloenzyme, LuxS/M16 peptidase-like"/>
    <property type="match status" value="2"/>
</dbReference>
<protein>
    <recommendedName>
        <fullName evidence="2">Peptidase M16 N-terminal domain-containing protein</fullName>
    </recommendedName>
</protein>
<keyword evidence="1" id="KW-0812">Transmembrane</keyword>
<dbReference type="PATRIC" id="fig|43678.3.peg.2041"/>
<feature type="domain" description="Peptidase M16 N-terminal" evidence="2">
    <location>
        <begin position="50"/>
        <end position="85"/>
    </location>
</feature>
<dbReference type="GO" id="GO:0046872">
    <property type="term" value="F:metal ion binding"/>
    <property type="evidence" value="ECO:0007669"/>
    <property type="project" value="InterPro"/>
</dbReference>
<sequence>MSAQIDIAAQGTQEEVVAGGLAALASVAHMVSSSTVDGIPVLFAARAIEQDGQRTAGLFFRVGSADETLATAGITHLVEHLALHGRQLAEGHHNGVTAEGYTLFHVHGTDEEVVAYLNGVCAALTDLPTSRMDVEKQILRTEAQRRAGGPFRPMRQWRYGAQTYGLAGYDELGIRRLGADDVRAWAGERFTRDNAVLFVTGGALPEGLDLSLPSGARIPAPTASSALPQTPAFFQGEDGHVVLDAVVERSAAAIVLAQVAARALFRDLREVGGYSYTADGDYSRRDATHATFTLYADALPQQQGAVVGGMIDTLARLRLGVIEQAELDAVRVPLLKWLDSPDLAADLLPTYALDVLLEHPVKTPETSRAELEAVTVEDLRRVAEDVWAGALLQVPGRAGAEWAGLAVAPQWSAAAVEGIRYPRVDNPDVALVIGLAGVSLTTPDGAATVLFEDCQLLSARPDGARHLIGADGFAVAIEPTLHVGLNGPSIEQGVDARVPEHLVARLPARDPQEIPQPRPPTQDVGARAGIGGWIDRHLDLSVNLLRQVFLVVLALGVVVTLQTEFVGSALVVLLLVWGIVQGSVGIAWWLAVRRRREVGAARR</sequence>
<dbReference type="Pfam" id="PF00675">
    <property type="entry name" value="Peptidase_M16"/>
    <property type="match status" value="1"/>
</dbReference>
<dbReference type="InterPro" id="IPR011765">
    <property type="entry name" value="Pept_M16_N"/>
</dbReference>
<organism evidence="3 4">
    <name type="scientific">Oerskovia enterophila</name>
    <dbReference type="NCBI Taxonomy" id="43678"/>
    <lineage>
        <taxon>Bacteria</taxon>
        <taxon>Bacillati</taxon>
        <taxon>Actinomycetota</taxon>
        <taxon>Actinomycetes</taxon>
        <taxon>Micrococcales</taxon>
        <taxon>Cellulomonadaceae</taxon>
        <taxon>Oerskovia</taxon>
    </lineage>
</organism>